<dbReference type="SMART" id="SM00052">
    <property type="entry name" value="EAL"/>
    <property type="match status" value="1"/>
</dbReference>
<evidence type="ECO:0000256" key="1">
    <source>
        <dbReference type="SAM" id="MobiDB-lite"/>
    </source>
</evidence>
<feature type="domain" description="EAL" evidence="2">
    <location>
        <begin position="72"/>
        <end position="320"/>
    </location>
</feature>
<accession>A0ABP9I035</accession>
<dbReference type="PANTHER" id="PTHR33121:SF76">
    <property type="entry name" value="SIGNALING PROTEIN"/>
    <property type="match status" value="1"/>
</dbReference>
<dbReference type="InterPro" id="IPR001633">
    <property type="entry name" value="EAL_dom"/>
</dbReference>
<evidence type="ECO:0000313" key="3">
    <source>
        <dbReference type="EMBL" id="GAA4983144.1"/>
    </source>
</evidence>
<comment type="caution">
    <text evidence="3">The sequence shown here is derived from an EMBL/GenBank/DDBJ whole genome shotgun (WGS) entry which is preliminary data.</text>
</comment>
<dbReference type="Proteomes" id="UP001501195">
    <property type="component" value="Unassembled WGS sequence"/>
</dbReference>
<dbReference type="InterPro" id="IPR050706">
    <property type="entry name" value="Cyclic-di-GMP_PDE-like"/>
</dbReference>
<dbReference type="SUPFAM" id="SSF141868">
    <property type="entry name" value="EAL domain-like"/>
    <property type="match status" value="1"/>
</dbReference>
<dbReference type="Pfam" id="PF00563">
    <property type="entry name" value="EAL"/>
    <property type="match status" value="1"/>
</dbReference>
<dbReference type="PROSITE" id="PS50883">
    <property type="entry name" value="EAL"/>
    <property type="match status" value="1"/>
</dbReference>
<evidence type="ECO:0000313" key="4">
    <source>
        <dbReference type="Proteomes" id="UP001501195"/>
    </source>
</evidence>
<reference evidence="4" key="1">
    <citation type="journal article" date="2019" name="Int. J. Syst. Evol. Microbiol.">
        <title>The Global Catalogue of Microorganisms (GCM) 10K type strain sequencing project: providing services to taxonomists for standard genome sequencing and annotation.</title>
        <authorList>
            <consortium name="The Broad Institute Genomics Platform"/>
            <consortium name="The Broad Institute Genome Sequencing Center for Infectious Disease"/>
            <person name="Wu L."/>
            <person name="Ma J."/>
        </authorList>
    </citation>
    <scope>NUCLEOTIDE SEQUENCE [LARGE SCALE GENOMIC DNA]</scope>
    <source>
        <strain evidence="4">JCM 18126</strain>
    </source>
</reference>
<feature type="region of interest" description="Disordered" evidence="1">
    <location>
        <begin position="303"/>
        <end position="355"/>
    </location>
</feature>
<dbReference type="EMBL" id="BAABIL010000349">
    <property type="protein sequence ID" value="GAA4983144.1"/>
    <property type="molecule type" value="Genomic_DNA"/>
</dbReference>
<protein>
    <recommendedName>
        <fullName evidence="2">EAL domain-containing protein</fullName>
    </recommendedName>
</protein>
<gene>
    <name evidence="3" type="ORF">GCM10023225_23340</name>
</gene>
<organism evidence="3 4">
    <name type="scientific">Kineococcus glutinatus</name>
    <dbReference type="NCBI Taxonomy" id="1070872"/>
    <lineage>
        <taxon>Bacteria</taxon>
        <taxon>Bacillati</taxon>
        <taxon>Actinomycetota</taxon>
        <taxon>Actinomycetes</taxon>
        <taxon>Kineosporiales</taxon>
        <taxon>Kineosporiaceae</taxon>
        <taxon>Kineococcus</taxon>
    </lineage>
</organism>
<dbReference type="CDD" id="cd01948">
    <property type="entry name" value="EAL"/>
    <property type="match status" value="1"/>
</dbReference>
<sequence length="355" mass="37480">MHQGESVAQLLELAREVLHTPLVQVRQRDGRVVDLVPAGAGASPHPLTPAQQEALRVVAALLTEALQEHDHRTGRRQRRVRALDDLVRGEGRSTVLQPIVDLRSGAVTGCEALSRFRSRRGRPLPAEVVFADARRCGLATALEHAALRGALELLPRVPAGAYLSVNVSPEVLLDPGTAPLLLARSPERLVVELTEHRRVPDYPALAVATDRLRAHGARIAVDDAGSGFASLQHVLHVGPDVVKLDVAFVRGVDLDPGRRAATRALVGLTREVGATLVAEGVETAGELAELRRLGVDCGQGNWLGAPAAPTGSSARDGSDPDDGSARDGSDPDDGSGPAPPRGYRAAGAPQRVLRT</sequence>
<dbReference type="Gene3D" id="3.20.20.450">
    <property type="entry name" value="EAL domain"/>
    <property type="match status" value="1"/>
</dbReference>
<evidence type="ECO:0000259" key="2">
    <source>
        <dbReference type="PROSITE" id="PS50883"/>
    </source>
</evidence>
<dbReference type="RefSeq" id="WP_345712738.1">
    <property type="nucleotide sequence ID" value="NZ_BAABIL010000349.1"/>
</dbReference>
<dbReference type="InterPro" id="IPR035919">
    <property type="entry name" value="EAL_sf"/>
</dbReference>
<dbReference type="PANTHER" id="PTHR33121">
    <property type="entry name" value="CYCLIC DI-GMP PHOSPHODIESTERASE PDEF"/>
    <property type="match status" value="1"/>
</dbReference>
<name>A0ABP9I035_9ACTN</name>
<proteinExistence type="predicted"/>
<keyword evidence="4" id="KW-1185">Reference proteome</keyword>